<keyword evidence="6" id="KW-0446">Lipid-binding</keyword>
<evidence type="ECO:0000313" key="11">
    <source>
        <dbReference type="Proteomes" id="UP000092321"/>
    </source>
</evidence>
<dbReference type="Gene3D" id="3.30.1520.10">
    <property type="entry name" value="Phox-like domain"/>
    <property type="match status" value="1"/>
</dbReference>
<evidence type="ECO:0000256" key="7">
    <source>
        <dbReference type="ARBA" id="ARBA00023136"/>
    </source>
</evidence>
<evidence type="ECO:0000256" key="8">
    <source>
        <dbReference type="SAM" id="MobiDB-lite"/>
    </source>
</evidence>
<dbReference type="SMART" id="SM00312">
    <property type="entry name" value="PX"/>
    <property type="match status" value="1"/>
</dbReference>
<sequence>MNNSLTPTNTTGTFDNDHAFLFGNEFEADIQDPLSEIESSDTIDSLSSNNNSLNQEPDRSIIKRDINDPDFSVERETQENKKETASDSNYEDNNPFKGSNHRYAHGIQNSISQTREYTPINDINDHSSSINTPNRQLKSTNPSATLPNSISYIQIPTITKKEVEILGTPSESFGGLDEEEEHRYNERLNRFSYIQDDGLLIKIVYAGKFQFSDGKIAIGYTISYNDKRVTRRYTDFVKLRQTLKKLLPTCIIPPIPDRHSIISYFLQPFQFSLNYNRTNGSKRLIDESNETLLRRSRQFQKFLNICISKDKIKNCSTFLKFIDPDFAHWGKVMSQPPIIILPETNLLAPPLDPVKPSPLHLLLPVPKKLPALTEEDEHLMHWLEDYNRTYIQPCLRVFNNFNSHMDSSVEYVAELGGLYNVSSIETQIFTIQQNLTEEEYDSQDHSIDSSFGSIHGT</sequence>
<evidence type="ECO:0000256" key="2">
    <source>
        <dbReference type="ARBA" id="ARBA00010883"/>
    </source>
</evidence>
<feature type="domain" description="PX" evidence="9">
    <location>
        <begin position="183"/>
        <end position="329"/>
    </location>
</feature>
<dbReference type="PROSITE" id="PS50195">
    <property type="entry name" value="PX"/>
    <property type="match status" value="1"/>
</dbReference>
<dbReference type="InterPro" id="IPR051079">
    <property type="entry name" value="Sorting_Nexin_Autophagy"/>
</dbReference>
<dbReference type="GO" id="GO:0035091">
    <property type="term" value="F:phosphatidylinositol binding"/>
    <property type="evidence" value="ECO:0007669"/>
    <property type="project" value="InterPro"/>
</dbReference>
<dbReference type="GO" id="GO:0042147">
    <property type="term" value="P:retrograde transport, endosome to Golgi"/>
    <property type="evidence" value="ECO:0007669"/>
    <property type="project" value="InterPro"/>
</dbReference>
<evidence type="ECO:0000256" key="4">
    <source>
        <dbReference type="ARBA" id="ARBA00022753"/>
    </source>
</evidence>
<keyword evidence="3" id="KW-0813">Transport</keyword>
<feature type="compositionally biased region" description="Low complexity" evidence="8">
    <location>
        <begin position="39"/>
        <end position="54"/>
    </location>
</feature>
<feature type="compositionally biased region" description="Polar residues" evidence="8">
    <location>
        <begin position="126"/>
        <end position="143"/>
    </location>
</feature>
<comment type="subcellular location">
    <subcellularLocation>
        <location evidence="1">Endosome membrane</location>
        <topology evidence="1">Peripheral membrane protein</topology>
    </subcellularLocation>
</comment>
<protein>
    <recommendedName>
        <fullName evidence="9">PX domain-containing protein</fullName>
    </recommendedName>
</protein>
<keyword evidence="5" id="KW-0653">Protein transport</keyword>
<evidence type="ECO:0000256" key="6">
    <source>
        <dbReference type="ARBA" id="ARBA00023121"/>
    </source>
</evidence>
<dbReference type="EMBL" id="LXPE01000446">
    <property type="protein sequence ID" value="OBA24750.1"/>
    <property type="molecule type" value="Genomic_DNA"/>
</dbReference>
<dbReference type="PANTHER" id="PTHR46979:SF2">
    <property type="entry name" value="SORTING NEXIN-41"/>
    <property type="match status" value="1"/>
</dbReference>
<comment type="caution">
    <text evidence="10">The sequence shown here is derived from an EMBL/GenBank/DDBJ whole genome shotgun (WGS) entry which is preliminary data.</text>
</comment>
<keyword evidence="7" id="KW-0472">Membrane</keyword>
<keyword evidence="11" id="KW-1185">Reference proteome</keyword>
<dbReference type="GO" id="GO:0015031">
    <property type="term" value="P:protein transport"/>
    <property type="evidence" value="ECO:0007669"/>
    <property type="project" value="UniProtKB-KW"/>
</dbReference>
<reference evidence="11" key="1">
    <citation type="journal article" date="2016" name="Proc. Natl. Acad. Sci. U.S.A.">
        <title>Comparative genomics of biotechnologically important yeasts.</title>
        <authorList>
            <person name="Riley R."/>
            <person name="Haridas S."/>
            <person name="Wolfe K.H."/>
            <person name="Lopes M.R."/>
            <person name="Hittinger C.T."/>
            <person name="Goeker M."/>
            <person name="Salamov A.A."/>
            <person name="Wisecaver J.H."/>
            <person name="Long T.M."/>
            <person name="Calvey C.H."/>
            <person name="Aerts A.L."/>
            <person name="Barry K.W."/>
            <person name="Choi C."/>
            <person name="Clum A."/>
            <person name="Coughlan A.Y."/>
            <person name="Deshpande S."/>
            <person name="Douglass A.P."/>
            <person name="Hanson S.J."/>
            <person name="Klenk H.-P."/>
            <person name="LaButti K.M."/>
            <person name="Lapidus A."/>
            <person name="Lindquist E.A."/>
            <person name="Lipzen A.M."/>
            <person name="Meier-Kolthoff J.P."/>
            <person name="Ohm R.A."/>
            <person name="Otillar R.P."/>
            <person name="Pangilinan J.L."/>
            <person name="Peng Y."/>
            <person name="Rokas A."/>
            <person name="Rosa C.A."/>
            <person name="Scheuner C."/>
            <person name="Sibirny A.A."/>
            <person name="Slot J.C."/>
            <person name="Stielow J.B."/>
            <person name="Sun H."/>
            <person name="Kurtzman C.P."/>
            <person name="Blackwell M."/>
            <person name="Grigoriev I.V."/>
            <person name="Jeffries T.W."/>
        </authorList>
    </citation>
    <scope>NUCLEOTIDE SEQUENCE [LARGE SCALE GENOMIC DNA]</scope>
    <source>
        <strain evidence="11">NRRL Y-1626</strain>
    </source>
</reference>
<feature type="region of interest" description="Disordered" evidence="8">
    <location>
        <begin position="39"/>
        <end position="102"/>
    </location>
</feature>
<name>A0A1B7T7Q8_9ASCO</name>
<dbReference type="InterPro" id="IPR001683">
    <property type="entry name" value="PX_dom"/>
</dbReference>
<feature type="region of interest" description="Disordered" evidence="8">
    <location>
        <begin position="122"/>
        <end position="143"/>
    </location>
</feature>
<dbReference type="AlphaFoldDB" id="A0A1B7T7Q8"/>
<dbReference type="PANTHER" id="PTHR46979">
    <property type="entry name" value="SORTING NEXIN-41"/>
    <property type="match status" value="1"/>
</dbReference>
<dbReference type="Pfam" id="PF00787">
    <property type="entry name" value="PX"/>
    <property type="match status" value="1"/>
</dbReference>
<evidence type="ECO:0000259" key="9">
    <source>
        <dbReference type="PROSITE" id="PS50195"/>
    </source>
</evidence>
<dbReference type="GO" id="GO:0010008">
    <property type="term" value="C:endosome membrane"/>
    <property type="evidence" value="ECO:0007669"/>
    <property type="project" value="UniProtKB-SubCell"/>
</dbReference>
<dbReference type="CDD" id="cd06867">
    <property type="entry name" value="PX_SNX41_42"/>
    <property type="match status" value="1"/>
</dbReference>
<evidence type="ECO:0000256" key="5">
    <source>
        <dbReference type="ARBA" id="ARBA00022927"/>
    </source>
</evidence>
<dbReference type="Proteomes" id="UP000092321">
    <property type="component" value="Unassembled WGS sequence"/>
</dbReference>
<dbReference type="GO" id="GO:0005829">
    <property type="term" value="C:cytosol"/>
    <property type="evidence" value="ECO:0007669"/>
    <property type="project" value="GOC"/>
</dbReference>
<comment type="similarity">
    <text evidence="2">Belongs to the sorting nexin family.</text>
</comment>
<dbReference type="InterPro" id="IPR036871">
    <property type="entry name" value="PX_dom_sf"/>
</dbReference>
<gene>
    <name evidence="10" type="ORF">HANVADRAFT_50663</name>
</gene>
<feature type="compositionally biased region" description="Basic and acidic residues" evidence="8">
    <location>
        <begin position="56"/>
        <end position="85"/>
    </location>
</feature>
<proteinExistence type="inferred from homology"/>
<dbReference type="OrthoDB" id="3972116at2759"/>
<evidence type="ECO:0000256" key="1">
    <source>
        <dbReference type="ARBA" id="ARBA00004481"/>
    </source>
</evidence>
<keyword evidence="4" id="KW-0967">Endosome</keyword>
<evidence type="ECO:0000256" key="3">
    <source>
        <dbReference type="ARBA" id="ARBA00022448"/>
    </source>
</evidence>
<organism evidence="10 11">
    <name type="scientific">Hanseniaspora valbyensis NRRL Y-1626</name>
    <dbReference type="NCBI Taxonomy" id="766949"/>
    <lineage>
        <taxon>Eukaryota</taxon>
        <taxon>Fungi</taxon>
        <taxon>Dikarya</taxon>
        <taxon>Ascomycota</taxon>
        <taxon>Saccharomycotina</taxon>
        <taxon>Saccharomycetes</taxon>
        <taxon>Saccharomycodales</taxon>
        <taxon>Saccharomycodaceae</taxon>
        <taxon>Hanseniaspora</taxon>
    </lineage>
</organism>
<evidence type="ECO:0000313" key="10">
    <source>
        <dbReference type="EMBL" id="OBA24750.1"/>
    </source>
</evidence>
<dbReference type="SUPFAM" id="SSF64268">
    <property type="entry name" value="PX domain"/>
    <property type="match status" value="1"/>
</dbReference>
<dbReference type="InterPro" id="IPR044106">
    <property type="entry name" value="PX_Snx41/Atg20"/>
</dbReference>
<accession>A0A1B7T7Q8</accession>